<dbReference type="Proteomes" id="UP000651085">
    <property type="component" value="Unassembled WGS sequence"/>
</dbReference>
<dbReference type="AlphaFoldDB" id="A0A926F3W2"/>
<feature type="signal peptide" evidence="1">
    <location>
        <begin position="1"/>
        <end position="19"/>
    </location>
</feature>
<evidence type="ECO:0000313" key="3">
    <source>
        <dbReference type="Proteomes" id="UP000651085"/>
    </source>
</evidence>
<keyword evidence="1" id="KW-0732">Signal</keyword>
<sequence length="583" mass="65672">MRKILLTLIVLFICITVSAQWSDDPAVNNRVSPTDRNAYSPQFKVNKDGITYIFFIGNVSGDIDGVIENSLQILDKNGKKLFPDEGKIISDKRNISYSMVNQRLMVDTDGNAIIAITDCRNSPSDEYDLSYSIYKVSPTGEMLWGEEGVDLLKGHAYSKLVSMSMIQLEDGSYLFAWFKPSGVVESGEIYSIEVERLSKDGDFLWDAPLVLKDDETTYMYPYLVNAGNNQAIMVYSKGTNQDIMAKKIDFDGSSVWATDTRIYRGGFTTVPLHTILQVLPDTKGGVYVSWFDDRFFTNTESVYISNVKPDGTLAFPEGMDGVKVGISDNFRSMNPKFVYNEKEDCLYFMWRDVAAGTSSTQRLMIQKVAASSELLWNPEGMEVIPVQTDFYIGDYSIQNAEDGNFVIFYITTDIYSNPSCYVEKFNSDGESLWNPRKVAFTTNEAKKNHLWASPLIDGDHWITMWEDLRDDNEKAVLYMQYIKTDATIGTGIEAMTKADNKSEITYSINGEKATFNINSFEDNSLSLNIYSLTGQKLHTVYDGQMSTGNHQLDWNLSGIPTGVYLATMTTHKGVKTIRILVNK</sequence>
<dbReference type="RefSeq" id="WP_262435305.1">
    <property type="nucleotide sequence ID" value="NZ_JACRTF010000001.1"/>
</dbReference>
<dbReference type="Gene3D" id="2.60.40.4070">
    <property type="match status" value="1"/>
</dbReference>
<proteinExistence type="predicted"/>
<evidence type="ECO:0000256" key="1">
    <source>
        <dbReference type="SAM" id="SignalP"/>
    </source>
</evidence>
<comment type="caution">
    <text evidence="2">The sequence shown here is derived from an EMBL/GenBank/DDBJ whole genome shotgun (WGS) entry which is preliminary data.</text>
</comment>
<organism evidence="2 3">
    <name type="scientific">Jilunia laotingensis</name>
    <dbReference type="NCBI Taxonomy" id="2763675"/>
    <lineage>
        <taxon>Bacteria</taxon>
        <taxon>Pseudomonadati</taxon>
        <taxon>Bacteroidota</taxon>
        <taxon>Bacteroidia</taxon>
        <taxon>Bacteroidales</taxon>
        <taxon>Bacteroidaceae</taxon>
        <taxon>Jilunia</taxon>
    </lineage>
</organism>
<reference evidence="2" key="1">
    <citation type="submission" date="2020-08" db="EMBL/GenBank/DDBJ databases">
        <title>Genome public.</title>
        <authorList>
            <person name="Liu C."/>
            <person name="Sun Q."/>
        </authorList>
    </citation>
    <scope>NUCLEOTIDE SEQUENCE</scope>
    <source>
        <strain evidence="2">N12</strain>
    </source>
</reference>
<keyword evidence="3" id="KW-1185">Reference proteome</keyword>
<dbReference type="InterPro" id="IPR026444">
    <property type="entry name" value="Secre_tail"/>
</dbReference>
<accession>A0A926F3W2</accession>
<name>A0A926F3W2_9BACT</name>
<gene>
    <name evidence="2" type="ORF">H8744_13320</name>
</gene>
<feature type="chain" id="PRO_5037265532" evidence="1">
    <location>
        <begin position="20"/>
        <end position="583"/>
    </location>
</feature>
<dbReference type="NCBIfam" id="TIGR04183">
    <property type="entry name" value="Por_Secre_tail"/>
    <property type="match status" value="1"/>
</dbReference>
<dbReference type="EMBL" id="JACRTF010000001">
    <property type="protein sequence ID" value="MBC8594206.1"/>
    <property type="molecule type" value="Genomic_DNA"/>
</dbReference>
<evidence type="ECO:0000313" key="2">
    <source>
        <dbReference type="EMBL" id="MBC8594206.1"/>
    </source>
</evidence>
<protein>
    <submittedName>
        <fullName evidence="2">T9SS type A sorting domain-containing protein</fullName>
    </submittedName>
</protein>